<keyword evidence="3" id="KW-0443">Lipid metabolism</keyword>
<proteinExistence type="predicted"/>
<dbReference type="GO" id="GO:0005737">
    <property type="term" value="C:cytoplasm"/>
    <property type="evidence" value="ECO:0007669"/>
    <property type="project" value="TreeGrafter"/>
</dbReference>
<accession>A0A0B7GTX8</accession>
<dbReference type="InterPro" id="IPR038765">
    <property type="entry name" value="Papain-like_cys_pep_sf"/>
</dbReference>
<dbReference type="EMBL" id="CDNC01000005">
    <property type="protein sequence ID" value="CEM60977.1"/>
    <property type="molecule type" value="Genomic_DNA"/>
</dbReference>
<evidence type="ECO:0000313" key="6">
    <source>
        <dbReference type="Proteomes" id="UP000042527"/>
    </source>
</evidence>
<evidence type="ECO:0000256" key="2">
    <source>
        <dbReference type="ARBA" id="ARBA00022801"/>
    </source>
</evidence>
<reference evidence="6" key="1">
    <citation type="submission" date="2015-01" db="EMBL/GenBank/DDBJ databases">
        <authorList>
            <person name="Manzoor Shahid"/>
            <person name="Zubair Saima"/>
        </authorList>
    </citation>
    <scope>NUCLEOTIDE SEQUENCE [LARGE SCALE GENOMIC DNA]</scope>
    <source>
        <strain evidence="6">V1</strain>
    </source>
</reference>
<dbReference type="SUPFAM" id="SSF54001">
    <property type="entry name" value="Cysteine proteinases"/>
    <property type="match status" value="1"/>
</dbReference>
<dbReference type="GO" id="GO:0008970">
    <property type="term" value="F:phospholipase A1 activity"/>
    <property type="evidence" value="ECO:0007669"/>
    <property type="project" value="TreeGrafter"/>
</dbReference>
<evidence type="ECO:0000313" key="5">
    <source>
        <dbReference type="EMBL" id="CEM60977.1"/>
    </source>
</evidence>
<dbReference type="GO" id="GO:0016410">
    <property type="term" value="F:N-acyltransferase activity"/>
    <property type="evidence" value="ECO:0007669"/>
    <property type="project" value="TreeGrafter"/>
</dbReference>
<name>A0A0B7GTX8_TREPH</name>
<dbReference type="Pfam" id="PF04970">
    <property type="entry name" value="LRAT"/>
    <property type="match status" value="1"/>
</dbReference>
<feature type="domain" description="LRAT" evidence="4">
    <location>
        <begin position="24"/>
        <end position="128"/>
    </location>
</feature>
<evidence type="ECO:0000256" key="1">
    <source>
        <dbReference type="ARBA" id="ARBA00022679"/>
    </source>
</evidence>
<protein>
    <submittedName>
        <fullName evidence="5">NC domain protein</fullName>
    </submittedName>
</protein>
<organism evidence="5 6">
    <name type="scientific">Treponema phagedenis</name>
    <dbReference type="NCBI Taxonomy" id="162"/>
    <lineage>
        <taxon>Bacteria</taxon>
        <taxon>Pseudomonadati</taxon>
        <taxon>Spirochaetota</taxon>
        <taxon>Spirochaetia</taxon>
        <taxon>Spirochaetales</taxon>
        <taxon>Treponemataceae</taxon>
        <taxon>Treponema</taxon>
    </lineage>
</organism>
<dbReference type="PANTHER" id="PTHR13943:SF77">
    <property type="entry name" value="LRAT DOMAIN-CONTAINING PROTEIN"/>
    <property type="match status" value="1"/>
</dbReference>
<dbReference type="GO" id="GO:0070292">
    <property type="term" value="P:N-acylphosphatidylethanolamine metabolic process"/>
    <property type="evidence" value="ECO:0007669"/>
    <property type="project" value="TreeGrafter"/>
</dbReference>
<dbReference type="PROSITE" id="PS51934">
    <property type="entry name" value="LRAT"/>
    <property type="match status" value="1"/>
</dbReference>
<dbReference type="RefSeq" id="WP_052812458.1">
    <property type="nucleotide sequence ID" value="NZ_CDNC01000005.1"/>
</dbReference>
<dbReference type="Gene3D" id="3.90.1720.10">
    <property type="entry name" value="endopeptidase domain like (from Nostoc punctiforme)"/>
    <property type="match status" value="1"/>
</dbReference>
<evidence type="ECO:0000256" key="3">
    <source>
        <dbReference type="ARBA" id="ARBA00023098"/>
    </source>
</evidence>
<sequence length="157" mass="17568">MKKNLAIQPAQAISLSEELQRGDIIFVNKGLYKHYGIYIGNNTVVHYSDKSSNFGLDIKVQEASLADFADGFEVKVCRLDPKKYTLYSADETVKRAYSRLGEKKYNLIFNNCEHFAVWCKTDISDSAQVHQAVTAAVVISIGTIVAGVLKMLNRDEE</sequence>
<dbReference type="InterPro" id="IPR007053">
    <property type="entry name" value="LRAT_dom"/>
</dbReference>
<keyword evidence="2" id="KW-0378">Hydrolase</keyword>
<evidence type="ECO:0000259" key="4">
    <source>
        <dbReference type="PROSITE" id="PS51934"/>
    </source>
</evidence>
<dbReference type="GO" id="GO:0004623">
    <property type="term" value="F:phospholipase A2 activity"/>
    <property type="evidence" value="ECO:0007669"/>
    <property type="project" value="TreeGrafter"/>
</dbReference>
<dbReference type="OrthoDB" id="9812095at2"/>
<keyword evidence="6" id="KW-1185">Reference proteome</keyword>
<dbReference type="AlphaFoldDB" id="A0A0B7GTX8"/>
<gene>
    <name evidence="5" type="ORF">TPHV1_130015</name>
</gene>
<dbReference type="Proteomes" id="UP000042527">
    <property type="component" value="Unassembled WGS sequence"/>
</dbReference>
<dbReference type="InterPro" id="IPR051496">
    <property type="entry name" value="H-rev107_PLA/AT"/>
</dbReference>
<keyword evidence="1" id="KW-0808">Transferase</keyword>
<dbReference type="PANTHER" id="PTHR13943">
    <property type="entry name" value="HRAS-LIKE SUPPRESSOR - RELATED"/>
    <property type="match status" value="1"/>
</dbReference>